<keyword evidence="2" id="KW-0813">Transport</keyword>
<keyword evidence="7 8" id="KW-0472">Membrane</keyword>
<dbReference type="PANTHER" id="PTHR48021">
    <property type="match status" value="1"/>
</dbReference>
<feature type="transmembrane region" description="Helical" evidence="8">
    <location>
        <begin position="313"/>
        <end position="334"/>
    </location>
</feature>
<feature type="transmembrane region" description="Helical" evidence="8">
    <location>
        <begin position="80"/>
        <end position="98"/>
    </location>
</feature>
<feature type="transmembrane region" description="Helical" evidence="8">
    <location>
        <begin position="166"/>
        <end position="184"/>
    </location>
</feature>
<dbReference type="PROSITE" id="PS50850">
    <property type="entry name" value="MFS"/>
    <property type="match status" value="1"/>
</dbReference>
<dbReference type="PANTHER" id="PTHR48021:SF1">
    <property type="entry name" value="GH07001P-RELATED"/>
    <property type="match status" value="1"/>
</dbReference>
<proteinExistence type="predicted"/>
<keyword evidence="3" id="KW-1003">Cell membrane</keyword>
<dbReference type="InterPro" id="IPR050549">
    <property type="entry name" value="MFS_Trehalose_Transporter"/>
</dbReference>
<dbReference type="SUPFAM" id="SSF103473">
    <property type="entry name" value="MFS general substrate transporter"/>
    <property type="match status" value="1"/>
</dbReference>
<feature type="transmembrane region" description="Helical" evidence="8">
    <location>
        <begin position="104"/>
        <end position="127"/>
    </location>
</feature>
<feature type="transmembrane region" description="Helical" evidence="8">
    <location>
        <begin position="289"/>
        <end position="306"/>
    </location>
</feature>
<dbReference type="Pfam" id="PF00083">
    <property type="entry name" value="Sugar_tr"/>
    <property type="match status" value="1"/>
</dbReference>
<comment type="subcellular location">
    <subcellularLocation>
        <location evidence="1">Cell membrane</location>
        <topology evidence="1">Multi-pass membrane protein</topology>
    </subcellularLocation>
</comment>
<feature type="transmembrane region" description="Helical" evidence="8">
    <location>
        <begin position="52"/>
        <end position="73"/>
    </location>
</feature>
<dbReference type="FunFam" id="1.20.1250.20:FF:000218">
    <property type="entry name" value="facilitated trehalose transporter Tret1"/>
    <property type="match status" value="1"/>
</dbReference>
<keyword evidence="5 8" id="KW-0812">Transmembrane</keyword>
<evidence type="ECO:0000313" key="10">
    <source>
        <dbReference type="EMBL" id="JAS29739.1"/>
    </source>
</evidence>
<feature type="transmembrane region" description="Helical" evidence="8">
    <location>
        <begin position="248"/>
        <end position="269"/>
    </location>
</feature>
<feature type="transmembrane region" description="Helical" evidence="8">
    <location>
        <begin position="382"/>
        <end position="403"/>
    </location>
</feature>
<evidence type="ECO:0000256" key="2">
    <source>
        <dbReference type="ARBA" id="ARBA00022448"/>
    </source>
</evidence>
<evidence type="ECO:0000256" key="3">
    <source>
        <dbReference type="ARBA" id="ARBA00022475"/>
    </source>
</evidence>
<feature type="transmembrane region" description="Helical" evidence="8">
    <location>
        <begin position="346"/>
        <end position="370"/>
    </location>
</feature>
<dbReference type="GO" id="GO:0005886">
    <property type="term" value="C:plasma membrane"/>
    <property type="evidence" value="ECO:0007669"/>
    <property type="project" value="UniProtKB-SubCell"/>
</dbReference>
<dbReference type="InterPro" id="IPR036259">
    <property type="entry name" value="MFS_trans_sf"/>
</dbReference>
<evidence type="ECO:0000256" key="6">
    <source>
        <dbReference type="ARBA" id="ARBA00022989"/>
    </source>
</evidence>
<reference evidence="10" key="1">
    <citation type="submission" date="2015-12" db="EMBL/GenBank/DDBJ databases">
        <title>De novo transcriptome assembly of four potential Pierce s Disease insect vectors from Arizona vineyards.</title>
        <authorList>
            <person name="Tassone E.E."/>
        </authorList>
    </citation>
    <scope>NUCLEOTIDE SEQUENCE</scope>
</reference>
<evidence type="ECO:0000256" key="1">
    <source>
        <dbReference type="ARBA" id="ARBA00004651"/>
    </source>
</evidence>
<feature type="transmembrane region" description="Helical" evidence="8">
    <location>
        <begin position="409"/>
        <end position="432"/>
    </location>
</feature>
<sequence>MTYTAIYRQIMAAIIVSMTALASGLAYGWSSPVLPRLHKPGSIIPMTPDESSWIVVCMELGSFLIALPAGIIIDKFGRKNTLMICVVPFALSWTIVILTRSVTMLYLCKLTQGVCMGTVLCACPIYIAEISQPSIRGMLSTSLISMWYAGLILAYTVGSYTAYDTTAYVSLTTSIIYILPLYFLPESPYFYFMKARRREAVKSLSYYRDKNLTELTDEISSIEEYVNKEKSDRPSLLSLFTEPIPLRCLFIISVINIVTVFTGITATYAYSTKIFSTTSHSATPEQYSIIISVIFFLTNFLTTFLIDKVGRRVIVLVSCVGCFFSNSTAAIFFYVESKMDVTPFQWAPLIIISSYCIFVSVGLNPLANSFQGELFPANTRSIASGFNAFTIAITSSTCLKLFYINDTYIGMYFNYVMFAFFAGLGAILLYIYMPETKDKTFAQIQRELKQRYKIVEAQDDELMDPVTK</sequence>
<dbReference type="EMBL" id="GEDC01007559">
    <property type="protein sequence ID" value="JAS29739.1"/>
    <property type="molecule type" value="Transcribed_RNA"/>
</dbReference>
<gene>
    <name evidence="10" type="ORF">g.2139</name>
</gene>
<keyword evidence="6 8" id="KW-1133">Transmembrane helix</keyword>
<protein>
    <recommendedName>
        <fullName evidence="9">Major facilitator superfamily (MFS) profile domain-containing protein</fullName>
    </recommendedName>
</protein>
<evidence type="ECO:0000256" key="4">
    <source>
        <dbReference type="ARBA" id="ARBA00022597"/>
    </source>
</evidence>
<evidence type="ECO:0000256" key="5">
    <source>
        <dbReference type="ARBA" id="ARBA00022692"/>
    </source>
</evidence>
<keyword evidence="4" id="KW-0762">Sugar transport</keyword>
<name>A0A1B6DVS5_9HEMI</name>
<accession>A0A1B6DVS5</accession>
<dbReference type="InterPro" id="IPR020846">
    <property type="entry name" value="MFS_dom"/>
</dbReference>
<evidence type="ECO:0000256" key="8">
    <source>
        <dbReference type="SAM" id="Phobius"/>
    </source>
</evidence>
<dbReference type="AlphaFoldDB" id="A0A1B6DVS5"/>
<feature type="domain" description="Major facilitator superfamily (MFS) profile" evidence="9">
    <location>
        <begin position="12"/>
        <end position="437"/>
    </location>
</feature>
<dbReference type="InterPro" id="IPR005828">
    <property type="entry name" value="MFS_sugar_transport-like"/>
</dbReference>
<evidence type="ECO:0000256" key="7">
    <source>
        <dbReference type="ARBA" id="ARBA00023136"/>
    </source>
</evidence>
<organism evidence="10">
    <name type="scientific">Clastoptera arizonana</name>
    <name type="common">Arizona spittle bug</name>
    <dbReference type="NCBI Taxonomy" id="38151"/>
    <lineage>
        <taxon>Eukaryota</taxon>
        <taxon>Metazoa</taxon>
        <taxon>Ecdysozoa</taxon>
        <taxon>Arthropoda</taxon>
        <taxon>Hexapoda</taxon>
        <taxon>Insecta</taxon>
        <taxon>Pterygota</taxon>
        <taxon>Neoptera</taxon>
        <taxon>Paraneoptera</taxon>
        <taxon>Hemiptera</taxon>
        <taxon>Auchenorrhyncha</taxon>
        <taxon>Cercopoidea</taxon>
        <taxon>Clastopteridae</taxon>
        <taxon>Clastoptera</taxon>
    </lineage>
</organism>
<dbReference type="GO" id="GO:0022857">
    <property type="term" value="F:transmembrane transporter activity"/>
    <property type="evidence" value="ECO:0007669"/>
    <property type="project" value="InterPro"/>
</dbReference>
<dbReference type="Gene3D" id="1.20.1250.20">
    <property type="entry name" value="MFS general substrate transporter like domains"/>
    <property type="match status" value="1"/>
</dbReference>
<feature type="transmembrane region" description="Helical" evidence="8">
    <location>
        <begin position="139"/>
        <end position="160"/>
    </location>
</feature>
<evidence type="ECO:0000259" key="9">
    <source>
        <dbReference type="PROSITE" id="PS50850"/>
    </source>
</evidence>